<feature type="transmembrane region" description="Helical" evidence="1">
    <location>
        <begin position="20"/>
        <end position="42"/>
    </location>
</feature>
<dbReference type="Gene3D" id="2.160.20.80">
    <property type="entry name" value="E3 ubiquitin-protein ligase SopA"/>
    <property type="match status" value="1"/>
</dbReference>
<dbReference type="Pfam" id="PF00805">
    <property type="entry name" value="Pentapeptide"/>
    <property type="match status" value="2"/>
</dbReference>
<dbReference type="SUPFAM" id="SSF141571">
    <property type="entry name" value="Pentapeptide repeat-like"/>
    <property type="match status" value="1"/>
</dbReference>
<proteinExistence type="predicted"/>
<sequence>MNPLNFDDPVAHIPVPSLTQGGILVAWLMLIGVALFLVLAALKRIKPKPSSSRRESVLSWLRNYYWVAMLITGVGLGIGATTFYLAEVGYSVAGIVNALRAEAWRDTPNAEDLRNLATATAVLLAALAAATTMIFQLVKVWIAERQTKTSEQSHITDQINKAVEGLGTEKNVKTDDGVETTRPNIEVRVGAIYALERIAQDSPRDHVQIMEILTAYVRENAPAASALKFQQDDFPVATNHPDLRWVDTDGWSPERIRRYLTIYWETKGRAHRKSGGKAEDNTFGQHACHSRRWAAGLRPRADIQSAMQVIARRSAKQIQAERSDPRYSRMGYQIDLRDCNLQGIKLTEPAFEGANFAGSYLDGAHLQEANLNHANLEYSHFRSADLRFSELNFANFESADLEVADLEGVIMKAVDLKNANLGGTDLTGATLDGSDLDWTDITSSDLSHTSLVMCVFKRIRMYQPARFTDANLAGGAFFSCDLSSASLTEKQLQSTYGAFDTKLGRDSEKSSQTGIETSLAFPKHWLSFPLRDYNYFFEQWRLWLDHPDTYIPHENES</sequence>
<evidence type="ECO:0000313" key="3">
    <source>
        <dbReference type="Proteomes" id="UP000199658"/>
    </source>
</evidence>
<feature type="transmembrane region" description="Helical" evidence="1">
    <location>
        <begin position="63"/>
        <end position="86"/>
    </location>
</feature>
<evidence type="ECO:0000313" key="2">
    <source>
        <dbReference type="EMBL" id="SFR53577.1"/>
    </source>
</evidence>
<accession>A0A1I6HH25</accession>
<dbReference type="AlphaFoldDB" id="A0A1I6HH25"/>
<dbReference type="InterPro" id="IPR001646">
    <property type="entry name" value="5peptide_repeat"/>
</dbReference>
<evidence type="ECO:0000256" key="1">
    <source>
        <dbReference type="SAM" id="Phobius"/>
    </source>
</evidence>
<dbReference type="STRING" id="670154.SAMN04488002_2985"/>
<gene>
    <name evidence="2" type="ORF">SAMN04488002_2985</name>
</gene>
<reference evidence="3" key="1">
    <citation type="submission" date="2016-10" db="EMBL/GenBank/DDBJ databases">
        <authorList>
            <person name="Varghese N."/>
            <person name="Submissions S."/>
        </authorList>
    </citation>
    <scope>NUCLEOTIDE SEQUENCE [LARGE SCALE GENOMIC DNA]</scope>
    <source>
        <strain evidence="3">DSM 26921</strain>
    </source>
</reference>
<dbReference type="InterPro" id="IPR051082">
    <property type="entry name" value="Pentapeptide-BTB/POZ_domain"/>
</dbReference>
<organism evidence="2 3">
    <name type="scientific">Litoreibacter janthinus</name>
    <dbReference type="NCBI Taxonomy" id="670154"/>
    <lineage>
        <taxon>Bacteria</taxon>
        <taxon>Pseudomonadati</taxon>
        <taxon>Pseudomonadota</taxon>
        <taxon>Alphaproteobacteria</taxon>
        <taxon>Rhodobacterales</taxon>
        <taxon>Roseobacteraceae</taxon>
        <taxon>Litoreibacter</taxon>
    </lineage>
</organism>
<keyword evidence="1" id="KW-0812">Transmembrane</keyword>
<feature type="transmembrane region" description="Helical" evidence="1">
    <location>
        <begin position="116"/>
        <end position="138"/>
    </location>
</feature>
<name>A0A1I6HH25_9RHOB</name>
<keyword evidence="1" id="KW-0472">Membrane</keyword>
<dbReference type="PANTHER" id="PTHR14136:SF17">
    <property type="entry name" value="BTB_POZ DOMAIN-CONTAINING PROTEIN KCTD9"/>
    <property type="match status" value="1"/>
</dbReference>
<dbReference type="EMBL" id="FOYO01000001">
    <property type="protein sequence ID" value="SFR53577.1"/>
    <property type="molecule type" value="Genomic_DNA"/>
</dbReference>
<dbReference type="Proteomes" id="UP000199658">
    <property type="component" value="Unassembled WGS sequence"/>
</dbReference>
<dbReference type="PANTHER" id="PTHR14136">
    <property type="entry name" value="BTB_POZ DOMAIN-CONTAINING PROTEIN KCTD9"/>
    <property type="match status" value="1"/>
</dbReference>
<keyword evidence="3" id="KW-1185">Reference proteome</keyword>
<keyword evidence="1" id="KW-1133">Transmembrane helix</keyword>
<protein>
    <submittedName>
        <fullName evidence="2">Uncharacterized protein YjbI, contains pentapeptide repeats</fullName>
    </submittedName>
</protein>